<dbReference type="InterPro" id="IPR035242">
    <property type="entry name" value="DUF5329"/>
</dbReference>
<feature type="chain" id="PRO_5046078399" description="DUF5329 domain-containing protein" evidence="1">
    <location>
        <begin position="27"/>
        <end position="128"/>
    </location>
</feature>
<comment type="caution">
    <text evidence="2">The sequence shown here is derived from an EMBL/GenBank/DDBJ whole genome shotgun (WGS) entry which is preliminary data.</text>
</comment>
<dbReference type="Pfam" id="PF17263">
    <property type="entry name" value="DUF5329"/>
    <property type="match status" value="1"/>
</dbReference>
<evidence type="ECO:0008006" key="4">
    <source>
        <dbReference type="Google" id="ProtNLM"/>
    </source>
</evidence>
<proteinExistence type="predicted"/>
<dbReference type="RefSeq" id="WP_309900881.1">
    <property type="nucleotide sequence ID" value="NZ_JAVDRF010000003.1"/>
</dbReference>
<reference evidence="2 3" key="1">
    <citation type="submission" date="2023-07" db="EMBL/GenBank/DDBJ databases">
        <title>Sorghum-associated microbial communities from plants grown in Nebraska, USA.</title>
        <authorList>
            <person name="Schachtman D."/>
        </authorList>
    </citation>
    <scope>NUCLEOTIDE SEQUENCE [LARGE SCALE GENOMIC DNA]</scope>
    <source>
        <strain evidence="2 3">DS1781</strain>
    </source>
</reference>
<sequence length="128" mass="14401">MNLIRFLQRLLAATAVALCAAGPAYATPSASEQKVIETLIERVADHKSMTFMRNGEEHDAAEAARHLRAKYDHFKERIVTAEDFIRLCGTRSEVTKAPYKVRTASSGTRDSAEFLHDELRQVRRQVKG</sequence>
<gene>
    <name evidence="2" type="ORF">J2739_001926</name>
</gene>
<evidence type="ECO:0000256" key="1">
    <source>
        <dbReference type="SAM" id="SignalP"/>
    </source>
</evidence>
<keyword evidence="3" id="KW-1185">Reference proteome</keyword>
<evidence type="ECO:0000313" key="2">
    <source>
        <dbReference type="EMBL" id="MDR6536156.1"/>
    </source>
</evidence>
<feature type="signal peptide" evidence="1">
    <location>
        <begin position="1"/>
        <end position="26"/>
    </location>
</feature>
<name>A0ABU1NDM5_9BURK</name>
<protein>
    <recommendedName>
        <fullName evidence="4">DUF5329 domain-containing protein</fullName>
    </recommendedName>
</protein>
<dbReference type="EMBL" id="JAVDRF010000003">
    <property type="protein sequence ID" value="MDR6536156.1"/>
    <property type="molecule type" value="Genomic_DNA"/>
</dbReference>
<accession>A0ABU1NDM5</accession>
<dbReference type="Proteomes" id="UP001184230">
    <property type="component" value="Unassembled WGS sequence"/>
</dbReference>
<organism evidence="2 3">
    <name type="scientific">Variovorax soli</name>
    <dbReference type="NCBI Taxonomy" id="376815"/>
    <lineage>
        <taxon>Bacteria</taxon>
        <taxon>Pseudomonadati</taxon>
        <taxon>Pseudomonadota</taxon>
        <taxon>Betaproteobacteria</taxon>
        <taxon>Burkholderiales</taxon>
        <taxon>Comamonadaceae</taxon>
        <taxon>Variovorax</taxon>
    </lineage>
</organism>
<keyword evidence="1" id="KW-0732">Signal</keyword>
<evidence type="ECO:0000313" key="3">
    <source>
        <dbReference type="Proteomes" id="UP001184230"/>
    </source>
</evidence>